<dbReference type="Gene3D" id="2.60.120.10">
    <property type="entry name" value="Jelly Rolls"/>
    <property type="match status" value="1"/>
</dbReference>
<dbReference type="InterPro" id="IPR003313">
    <property type="entry name" value="AraC-bd"/>
</dbReference>
<accession>G9WHE0</accession>
<dbReference type="Gene3D" id="1.10.10.60">
    <property type="entry name" value="Homeodomain-like"/>
    <property type="match status" value="2"/>
</dbReference>
<dbReference type="OrthoDB" id="9778008at2"/>
<dbReference type="RefSeq" id="WP_007747356.1">
    <property type="nucleotide sequence ID" value="NZ_CM001398.1"/>
</dbReference>
<dbReference type="SUPFAM" id="SSF46689">
    <property type="entry name" value="Homeodomain-like"/>
    <property type="match status" value="2"/>
</dbReference>
<organism evidence="5 6">
    <name type="scientific">Oenococcus kitaharae DSM 17330</name>
    <dbReference type="NCBI Taxonomy" id="1045004"/>
    <lineage>
        <taxon>Bacteria</taxon>
        <taxon>Bacillati</taxon>
        <taxon>Bacillota</taxon>
        <taxon>Bacilli</taxon>
        <taxon>Lactobacillales</taxon>
        <taxon>Lactobacillaceae</taxon>
        <taxon>Oenococcus</taxon>
    </lineage>
</organism>
<dbReference type="InterPro" id="IPR018060">
    <property type="entry name" value="HTH_AraC"/>
</dbReference>
<dbReference type="CDD" id="cd02208">
    <property type="entry name" value="cupin_RmlC-like"/>
    <property type="match status" value="1"/>
</dbReference>
<dbReference type="Proteomes" id="UP000004959">
    <property type="component" value="Chromosome"/>
</dbReference>
<dbReference type="PATRIC" id="fig|1045004.4.peg.1832"/>
<dbReference type="Pfam" id="PF12833">
    <property type="entry name" value="HTH_18"/>
    <property type="match status" value="1"/>
</dbReference>
<dbReference type="SUPFAM" id="SSF51215">
    <property type="entry name" value="Regulatory protein AraC"/>
    <property type="match status" value="1"/>
</dbReference>
<dbReference type="PANTHER" id="PTHR43280:SF2">
    <property type="entry name" value="HTH-TYPE TRANSCRIPTIONAL REGULATOR EXSA"/>
    <property type="match status" value="1"/>
</dbReference>
<dbReference type="PROSITE" id="PS01124">
    <property type="entry name" value="HTH_ARAC_FAMILY_2"/>
    <property type="match status" value="1"/>
</dbReference>
<sequence>MNKLTNTLKDFTKHGGPLTPLVIYDQDYPHGGLNVPYHWHDEWEWIWVEQGNLSFTIDEKKLIVHENDIVLINSRVLHEIRSIKNTPSLHHAIVFSPEILKSSYEDQMMVELIKPFLTGKIVLDTLLPADRNAKYRALMQHIITAHAAGQQDWYFQSKIMILELLDLFFSDHLFQSRPEKDHVDLNEHFFQAVSYIHENYARKITIPELSQITGLSSEYFIRKFKKTYDQTPLAYINNFRLYKAGQMLAETHNDITEICFACGFNSVSYFIKLFKHEQHMSPGKYRKLLSRTQHISTETATASR</sequence>
<keyword evidence="2" id="KW-0238">DNA-binding</keyword>
<evidence type="ECO:0000313" key="5">
    <source>
        <dbReference type="EMBL" id="EHN59932.1"/>
    </source>
</evidence>
<reference evidence="5 6" key="1">
    <citation type="journal article" date="2012" name="PLoS ONE">
        <title>Functional divergence in the genus oenococcus as predicted by genome sequencing of the newly-described species, Oenococcus kitaharae.</title>
        <authorList>
            <person name="Borneman A.R."/>
            <person name="McCarthy J.M."/>
            <person name="Chambers P.J."/>
            <person name="Bartowsky E.J."/>
        </authorList>
    </citation>
    <scope>NUCLEOTIDE SEQUENCE [LARGE SCALE GENOMIC DNA]</scope>
    <source>
        <strain evidence="6">DSM17330</strain>
    </source>
</reference>
<dbReference type="PANTHER" id="PTHR43280">
    <property type="entry name" value="ARAC-FAMILY TRANSCRIPTIONAL REGULATOR"/>
    <property type="match status" value="1"/>
</dbReference>
<evidence type="ECO:0000313" key="6">
    <source>
        <dbReference type="Proteomes" id="UP000004959"/>
    </source>
</evidence>
<gene>
    <name evidence="5" type="ORF">OKIT_1862</name>
</gene>
<feature type="domain" description="HTH araC/xylS-type" evidence="4">
    <location>
        <begin position="190"/>
        <end position="288"/>
    </location>
</feature>
<dbReference type="InterPro" id="IPR014710">
    <property type="entry name" value="RmlC-like_jellyroll"/>
</dbReference>
<protein>
    <submittedName>
        <fullName evidence="5">AraC family transcriptional regulator</fullName>
    </submittedName>
</protein>
<evidence type="ECO:0000256" key="3">
    <source>
        <dbReference type="ARBA" id="ARBA00023163"/>
    </source>
</evidence>
<dbReference type="Pfam" id="PF02311">
    <property type="entry name" value="AraC_binding"/>
    <property type="match status" value="1"/>
</dbReference>
<comment type="caution">
    <text evidence="5">The sequence shown here is derived from an EMBL/GenBank/DDBJ whole genome shotgun (WGS) entry which is preliminary data.</text>
</comment>
<proteinExistence type="predicted"/>
<evidence type="ECO:0000256" key="2">
    <source>
        <dbReference type="ARBA" id="ARBA00023125"/>
    </source>
</evidence>
<dbReference type="SMART" id="SM00342">
    <property type="entry name" value="HTH_ARAC"/>
    <property type="match status" value="1"/>
</dbReference>
<dbReference type="AlphaFoldDB" id="G9WHE0"/>
<keyword evidence="6" id="KW-1185">Reference proteome</keyword>
<dbReference type="InterPro" id="IPR037923">
    <property type="entry name" value="HTH-like"/>
</dbReference>
<evidence type="ECO:0000259" key="4">
    <source>
        <dbReference type="PROSITE" id="PS01124"/>
    </source>
</evidence>
<dbReference type="InterPro" id="IPR020449">
    <property type="entry name" value="Tscrpt_reg_AraC-type_HTH"/>
</dbReference>
<dbReference type="STRING" id="336988.NT96_06510"/>
<dbReference type="GO" id="GO:0003700">
    <property type="term" value="F:DNA-binding transcription factor activity"/>
    <property type="evidence" value="ECO:0007669"/>
    <property type="project" value="InterPro"/>
</dbReference>
<dbReference type="eggNOG" id="COG2207">
    <property type="taxonomic scope" value="Bacteria"/>
</dbReference>
<dbReference type="GO" id="GO:0043565">
    <property type="term" value="F:sequence-specific DNA binding"/>
    <property type="evidence" value="ECO:0007669"/>
    <property type="project" value="InterPro"/>
</dbReference>
<dbReference type="HOGENOM" id="CLU_000445_88_3_9"/>
<dbReference type="EMBL" id="AFVZ01000001">
    <property type="protein sequence ID" value="EHN59932.1"/>
    <property type="molecule type" value="Genomic_DNA"/>
</dbReference>
<dbReference type="PRINTS" id="PR00032">
    <property type="entry name" value="HTHARAC"/>
</dbReference>
<evidence type="ECO:0000256" key="1">
    <source>
        <dbReference type="ARBA" id="ARBA00023015"/>
    </source>
</evidence>
<keyword evidence="1" id="KW-0805">Transcription regulation</keyword>
<keyword evidence="3" id="KW-0804">Transcription</keyword>
<name>G9WHE0_9LACO</name>
<dbReference type="InterPro" id="IPR009057">
    <property type="entry name" value="Homeodomain-like_sf"/>
</dbReference>